<proteinExistence type="predicted"/>
<feature type="transmembrane region" description="Helical" evidence="1">
    <location>
        <begin position="108"/>
        <end position="128"/>
    </location>
</feature>
<evidence type="ECO:0000256" key="1">
    <source>
        <dbReference type="SAM" id="Phobius"/>
    </source>
</evidence>
<dbReference type="EMBL" id="DWZH01000082">
    <property type="protein sequence ID" value="HJB10912.1"/>
    <property type="molecule type" value="Genomic_DNA"/>
</dbReference>
<gene>
    <name evidence="2" type="ORF">H9786_10365</name>
</gene>
<sequence length="245" mass="25923">MREIAQTSPFTVTPTVRGLQRLILRRVWSALWRHLPMLAVGSTVTTLGASVGFWLAGGSQLLLPILLAVLAGPTMMALFSVAQGALVSDDTGLRSYLRGVRETALPSTAHSLIPALSLVSLAAAADVYELTSSAFMLVSLSTAIIATILSVAGFVVVLPLAVARPQLRRAMLWVTAWHMLGRWPVRFLAPIVMAGLALWTALTYSSTLVLLLPAPIALVAGAAYWCCAVELGARDVLVPGDARAA</sequence>
<keyword evidence="1" id="KW-1133">Transmembrane helix</keyword>
<dbReference type="Proteomes" id="UP000823823">
    <property type="component" value="Unassembled WGS sequence"/>
</dbReference>
<feature type="transmembrane region" description="Helical" evidence="1">
    <location>
        <begin position="183"/>
        <end position="202"/>
    </location>
</feature>
<keyword evidence="1" id="KW-0472">Membrane</keyword>
<keyword evidence="1" id="KW-0812">Transmembrane</keyword>
<name>A0A9D2RQF7_9MICO</name>
<feature type="transmembrane region" description="Helical" evidence="1">
    <location>
        <begin position="61"/>
        <end position="87"/>
    </location>
</feature>
<feature type="transmembrane region" description="Helical" evidence="1">
    <location>
        <begin position="35"/>
        <end position="55"/>
    </location>
</feature>
<evidence type="ECO:0000313" key="2">
    <source>
        <dbReference type="EMBL" id="HJB10912.1"/>
    </source>
</evidence>
<reference evidence="2" key="1">
    <citation type="journal article" date="2021" name="PeerJ">
        <title>Extensive microbial diversity within the chicken gut microbiome revealed by metagenomics and culture.</title>
        <authorList>
            <person name="Gilroy R."/>
            <person name="Ravi A."/>
            <person name="Getino M."/>
            <person name="Pursley I."/>
            <person name="Horton D.L."/>
            <person name="Alikhan N.F."/>
            <person name="Baker D."/>
            <person name="Gharbi K."/>
            <person name="Hall N."/>
            <person name="Watson M."/>
            <person name="Adriaenssens E.M."/>
            <person name="Foster-Nyarko E."/>
            <person name="Jarju S."/>
            <person name="Secka A."/>
            <person name="Antonio M."/>
            <person name="Oren A."/>
            <person name="Chaudhuri R.R."/>
            <person name="La Ragione R."/>
            <person name="Hildebrand F."/>
            <person name="Pallen M.J."/>
        </authorList>
    </citation>
    <scope>NUCLEOTIDE SEQUENCE</scope>
    <source>
        <strain evidence="2">ChiHjej13B12-24818</strain>
    </source>
</reference>
<evidence type="ECO:0000313" key="3">
    <source>
        <dbReference type="Proteomes" id="UP000823823"/>
    </source>
</evidence>
<dbReference type="AlphaFoldDB" id="A0A9D2RQF7"/>
<organism evidence="2 3">
    <name type="scientific">Candidatus Brachybacterium merdavium</name>
    <dbReference type="NCBI Taxonomy" id="2838513"/>
    <lineage>
        <taxon>Bacteria</taxon>
        <taxon>Bacillati</taxon>
        <taxon>Actinomycetota</taxon>
        <taxon>Actinomycetes</taxon>
        <taxon>Micrococcales</taxon>
        <taxon>Dermabacteraceae</taxon>
        <taxon>Brachybacterium</taxon>
    </lineage>
</organism>
<feature type="transmembrane region" description="Helical" evidence="1">
    <location>
        <begin position="134"/>
        <end position="162"/>
    </location>
</feature>
<comment type="caution">
    <text evidence="2">The sequence shown here is derived from an EMBL/GenBank/DDBJ whole genome shotgun (WGS) entry which is preliminary data.</text>
</comment>
<protein>
    <submittedName>
        <fullName evidence="2">Uncharacterized protein</fullName>
    </submittedName>
</protein>
<feature type="transmembrane region" description="Helical" evidence="1">
    <location>
        <begin position="208"/>
        <end position="227"/>
    </location>
</feature>
<accession>A0A9D2RQF7</accession>
<reference evidence="2" key="2">
    <citation type="submission" date="2021-04" db="EMBL/GenBank/DDBJ databases">
        <authorList>
            <person name="Gilroy R."/>
        </authorList>
    </citation>
    <scope>NUCLEOTIDE SEQUENCE</scope>
    <source>
        <strain evidence="2">ChiHjej13B12-24818</strain>
    </source>
</reference>